<dbReference type="PANTHER" id="PTHR33222:SF3">
    <property type="entry name" value="PROTEIN CURVATURE THYLAKOID 1C, CHLOROPLASTIC"/>
    <property type="match status" value="1"/>
</dbReference>
<evidence type="ECO:0000313" key="5">
    <source>
        <dbReference type="Proteomes" id="UP001140949"/>
    </source>
</evidence>
<feature type="transmembrane region" description="Helical" evidence="2">
    <location>
        <begin position="142"/>
        <end position="163"/>
    </location>
</feature>
<proteinExistence type="predicted"/>
<protein>
    <submittedName>
        <fullName evidence="4">Protein CURVATURE THYLAKOID 1C, chloroplastic isoform X2</fullName>
    </submittedName>
</protein>
<dbReference type="Pfam" id="PF14159">
    <property type="entry name" value="CAAD"/>
    <property type="match status" value="1"/>
</dbReference>
<reference evidence="4" key="1">
    <citation type="journal article" date="2023" name="GigaByte">
        <title>Genome assembly of the bearded iris, Iris pallida Lam.</title>
        <authorList>
            <person name="Bruccoleri R.E."/>
            <person name="Oakeley E.J."/>
            <person name="Faust A.M.E."/>
            <person name="Altorfer M."/>
            <person name="Dessus-Babus S."/>
            <person name="Burckhardt D."/>
            <person name="Oertli M."/>
            <person name="Naumann U."/>
            <person name="Petersen F."/>
            <person name="Wong J."/>
        </authorList>
    </citation>
    <scope>NUCLEOTIDE SEQUENCE</scope>
    <source>
        <strain evidence="4">GSM-AAB239-AS_SAM_17_03QT</strain>
    </source>
</reference>
<reference evidence="4" key="2">
    <citation type="submission" date="2023-04" db="EMBL/GenBank/DDBJ databases">
        <authorList>
            <person name="Bruccoleri R.E."/>
            <person name="Oakeley E.J."/>
            <person name="Faust A.-M."/>
            <person name="Dessus-Babus S."/>
            <person name="Altorfer M."/>
            <person name="Burckhardt D."/>
            <person name="Oertli M."/>
            <person name="Naumann U."/>
            <person name="Petersen F."/>
            <person name="Wong J."/>
        </authorList>
    </citation>
    <scope>NUCLEOTIDE SEQUENCE</scope>
    <source>
        <strain evidence="4">GSM-AAB239-AS_SAM_17_03QT</strain>
        <tissue evidence="4">Leaf</tissue>
    </source>
</reference>
<dbReference type="PANTHER" id="PTHR33222">
    <property type="match status" value="1"/>
</dbReference>
<evidence type="ECO:0000313" key="4">
    <source>
        <dbReference type="EMBL" id="KAJ6830723.1"/>
    </source>
</evidence>
<evidence type="ECO:0000259" key="3">
    <source>
        <dbReference type="Pfam" id="PF14159"/>
    </source>
</evidence>
<organism evidence="4 5">
    <name type="scientific">Iris pallida</name>
    <name type="common">Sweet iris</name>
    <dbReference type="NCBI Taxonomy" id="29817"/>
    <lineage>
        <taxon>Eukaryota</taxon>
        <taxon>Viridiplantae</taxon>
        <taxon>Streptophyta</taxon>
        <taxon>Embryophyta</taxon>
        <taxon>Tracheophyta</taxon>
        <taxon>Spermatophyta</taxon>
        <taxon>Magnoliopsida</taxon>
        <taxon>Liliopsida</taxon>
        <taxon>Asparagales</taxon>
        <taxon>Iridaceae</taxon>
        <taxon>Iridoideae</taxon>
        <taxon>Irideae</taxon>
        <taxon>Iris</taxon>
    </lineage>
</organism>
<keyword evidence="2" id="KW-0812">Transmembrane</keyword>
<comment type="caution">
    <text evidence="4">The sequence shown here is derived from an EMBL/GenBank/DDBJ whole genome shotgun (WGS) entry which is preliminary data.</text>
</comment>
<name>A0AAX6GQ90_IRIPA</name>
<feature type="transmembrane region" description="Helical" evidence="2">
    <location>
        <begin position="112"/>
        <end position="136"/>
    </location>
</feature>
<keyword evidence="2" id="KW-0472">Membrane</keyword>
<dbReference type="InterPro" id="IPR025564">
    <property type="entry name" value="CAAD_dom"/>
</dbReference>
<keyword evidence="2" id="KW-1133">Transmembrane helix</keyword>
<feature type="domain" description="Cyanobacterial aminoacyl-tRNA synthetase CAAD" evidence="3">
    <location>
        <begin position="100"/>
        <end position="184"/>
    </location>
</feature>
<dbReference type="InterPro" id="IPR033344">
    <property type="entry name" value="CURT1"/>
</dbReference>
<evidence type="ECO:0000256" key="2">
    <source>
        <dbReference type="SAM" id="Phobius"/>
    </source>
</evidence>
<sequence length="185" mass="20612">MTCIEPPHKKMEKKKDFCYIIWLVINCVTSSLLHTSSQRSMAFAASVIAPHSLFLLRNKTHFRSLQKIPSSSFSGRQNFVAIVAKAVGDSSDSSSESIVKYVKTAWTRSEDLIALAGLGFAVIAGLWASANLVAAIDKLPVLPGVLEFIGILFSWWFVYRYLLFKPDREELVKNIKTTISDIIGQ</sequence>
<accession>A0AAX6GQ90</accession>
<keyword evidence="5" id="KW-1185">Reference proteome</keyword>
<comment type="subcellular location">
    <subcellularLocation>
        <location evidence="1">Membrane</location>
        <topology evidence="1">Multi-pass membrane protein</topology>
    </subcellularLocation>
</comment>
<dbReference type="EMBL" id="JANAVB010017200">
    <property type="protein sequence ID" value="KAJ6830723.1"/>
    <property type="molecule type" value="Genomic_DNA"/>
</dbReference>
<dbReference type="GO" id="GO:0009535">
    <property type="term" value="C:chloroplast thylakoid membrane"/>
    <property type="evidence" value="ECO:0007669"/>
    <property type="project" value="TreeGrafter"/>
</dbReference>
<dbReference type="AlphaFoldDB" id="A0AAX6GQ90"/>
<evidence type="ECO:0000256" key="1">
    <source>
        <dbReference type="ARBA" id="ARBA00004141"/>
    </source>
</evidence>
<dbReference type="Proteomes" id="UP001140949">
    <property type="component" value="Unassembled WGS sequence"/>
</dbReference>
<gene>
    <name evidence="4" type="ORF">M6B38_351170</name>
</gene>